<dbReference type="RefSeq" id="WP_315606656.1">
    <property type="nucleotide sequence ID" value="NZ_CP130318.1"/>
</dbReference>
<evidence type="ECO:0000313" key="2">
    <source>
        <dbReference type="EMBL" id="WNQ12877.1"/>
    </source>
</evidence>
<dbReference type="AlphaFoldDB" id="A0AA96LFD9"/>
<proteinExistence type="predicted"/>
<dbReference type="SUPFAM" id="SSF56112">
    <property type="entry name" value="Protein kinase-like (PK-like)"/>
    <property type="match status" value="1"/>
</dbReference>
<dbReference type="PANTHER" id="PTHR39179:SF3">
    <property type="entry name" value="COTS-RELATED PROTEIN"/>
    <property type="match status" value="1"/>
</dbReference>
<dbReference type="Pfam" id="PF01636">
    <property type="entry name" value="APH"/>
    <property type="match status" value="1"/>
</dbReference>
<dbReference type="Gene3D" id="3.30.200.20">
    <property type="entry name" value="Phosphorylase Kinase, domain 1"/>
    <property type="match status" value="1"/>
</dbReference>
<protein>
    <submittedName>
        <fullName evidence="2">Phosphotransferase</fullName>
    </submittedName>
</protein>
<dbReference type="GO" id="GO:0042601">
    <property type="term" value="C:endospore-forming forespore"/>
    <property type="evidence" value="ECO:0007669"/>
    <property type="project" value="TreeGrafter"/>
</dbReference>
<evidence type="ECO:0000259" key="1">
    <source>
        <dbReference type="Pfam" id="PF01636"/>
    </source>
</evidence>
<dbReference type="InterPro" id="IPR011009">
    <property type="entry name" value="Kinase-like_dom_sf"/>
</dbReference>
<accession>A0AA96LFD9</accession>
<sequence length="326" mass="37836">MSHLKKRKSVFRTIERAYRWKIHSLKAYRSAYHGLAAYRAETERGALMIKPFKGSRRRIRQLASYSARLGKLGFRGMPLWKRTVSGKLWVSAKGRMYYVTPWVHGSKLDGRLSHLRKLGRVLARLHTLSRRLNLPPAPRSLLKEIRRQHTSFGRNMRFVRSQDHSAGRWFRENGSRCRELGLQAMACLQKQKVKALLRGERKAPPLVHRDVTRPNVIVTGGKVSIIDWDSMERGSSYYDLVKTLTNTAGFHPGRMKALLKGYEEIRPLKKTERRLISALYRLPREAWYVCSRAKAGQPDASMLAILDATWEERLLAVRWLDYWAEG</sequence>
<evidence type="ECO:0000313" key="3">
    <source>
        <dbReference type="Proteomes" id="UP001305702"/>
    </source>
</evidence>
<dbReference type="InterPro" id="IPR002575">
    <property type="entry name" value="Aminoglycoside_PTrfase"/>
</dbReference>
<dbReference type="KEGG" id="paun:MJA45_07555"/>
<dbReference type="EMBL" id="CP130318">
    <property type="protein sequence ID" value="WNQ12877.1"/>
    <property type="molecule type" value="Genomic_DNA"/>
</dbReference>
<gene>
    <name evidence="2" type="ORF">MJA45_07555</name>
</gene>
<keyword evidence="3" id="KW-1185">Reference proteome</keyword>
<dbReference type="Gene3D" id="3.90.1200.10">
    <property type="match status" value="1"/>
</dbReference>
<name>A0AA96LFD9_9BACL</name>
<reference evidence="2 3" key="1">
    <citation type="submission" date="2022-02" db="EMBL/GenBank/DDBJ databases">
        <title>Paenibacillus sp. MBLB1776 Whole Genome Shotgun Sequencing.</title>
        <authorList>
            <person name="Hwang C.Y."/>
            <person name="Cho E.-S."/>
            <person name="Seo M.-J."/>
        </authorList>
    </citation>
    <scope>NUCLEOTIDE SEQUENCE [LARGE SCALE GENOMIC DNA]</scope>
    <source>
        <strain evidence="2 3">MBLB1776</strain>
    </source>
</reference>
<feature type="domain" description="Aminoglycoside phosphotransferase" evidence="1">
    <location>
        <begin position="37"/>
        <end position="266"/>
    </location>
</feature>
<dbReference type="PANTHER" id="PTHR39179">
    <property type="entry name" value="SPORE COAT PROTEIN I"/>
    <property type="match status" value="1"/>
</dbReference>
<organism evidence="2 3">
    <name type="scientific">Paenibacillus aurantius</name>
    <dbReference type="NCBI Taxonomy" id="2918900"/>
    <lineage>
        <taxon>Bacteria</taxon>
        <taxon>Bacillati</taxon>
        <taxon>Bacillota</taxon>
        <taxon>Bacilli</taxon>
        <taxon>Bacillales</taxon>
        <taxon>Paenibacillaceae</taxon>
        <taxon>Paenibacillus</taxon>
    </lineage>
</organism>
<dbReference type="InterPro" id="IPR047175">
    <property type="entry name" value="CotS-like"/>
</dbReference>
<dbReference type="Proteomes" id="UP001305702">
    <property type="component" value="Chromosome"/>
</dbReference>